<proteinExistence type="predicted"/>
<sequence>MGEGEAIMDVLPNPLVNHVKWYLYLKPQSP</sequence>
<name>A0ABN0GS98_STRRT</name>
<comment type="caution">
    <text evidence="1">The sequence shown here is derived from an EMBL/GenBank/DDBJ whole genome shotgun (WGS) entry which is preliminary data.</text>
</comment>
<dbReference type="EMBL" id="AJTZ01000006">
    <property type="protein sequence ID" value="EJN93263.1"/>
    <property type="molecule type" value="Genomic_DNA"/>
</dbReference>
<accession>A0ABN0GS98</accession>
<evidence type="ECO:0000313" key="2">
    <source>
        <dbReference type="Proteomes" id="UP000007815"/>
    </source>
</evidence>
<keyword evidence="2" id="KW-1185">Reference proteome</keyword>
<reference evidence="1 2" key="1">
    <citation type="submission" date="2009-12" db="EMBL/GenBank/DDBJ databases">
        <authorList>
            <person name="Lefebure T."/>
            <person name="Cornejo O.E."/>
            <person name="Pavinski Bitar P.D."/>
            <person name="Lang P."/>
            <person name="Stanhope M.J."/>
        </authorList>
    </citation>
    <scope>NUCLEOTIDE SEQUENCE [LARGE SCALE GENOMIC DNA]</scope>
    <source>
        <strain evidence="1 2">FA-1</strain>
    </source>
</reference>
<organism evidence="1 2">
    <name type="scientific">Streptococcus ratti FA-1 = DSM 20564</name>
    <dbReference type="NCBI Taxonomy" id="699248"/>
    <lineage>
        <taxon>Bacteria</taxon>
        <taxon>Bacillati</taxon>
        <taxon>Bacillota</taxon>
        <taxon>Bacilli</taxon>
        <taxon>Lactobacillales</taxon>
        <taxon>Streptococcaceae</taxon>
        <taxon>Streptococcus</taxon>
    </lineage>
</organism>
<dbReference type="Proteomes" id="UP000007815">
    <property type="component" value="Unassembled WGS sequence"/>
</dbReference>
<gene>
    <name evidence="1" type="ORF">SRA_10248</name>
</gene>
<protein>
    <submittedName>
        <fullName evidence="1">Uncharacterized protein</fullName>
    </submittedName>
</protein>
<evidence type="ECO:0000313" key="1">
    <source>
        <dbReference type="EMBL" id="EJN93263.1"/>
    </source>
</evidence>